<gene>
    <name evidence="5" type="ORF">SAMN02983006_02796</name>
</gene>
<evidence type="ECO:0000256" key="1">
    <source>
        <dbReference type="ARBA" id="ARBA00023015"/>
    </source>
</evidence>
<proteinExistence type="predicted"/>
<dbReference type="InterPro" id="IPR036388">
    <property type="entry name" value="WH-like_DNA-bd_sf"/>
</dbReference>
<name>A0A1I4N2H9_9FIRM</name>
<dbReference type="PANTHER" id="PTHR30185:SF18">
    <property type="entry name" value="TRANSCRIPTIONAL REGULATOR MTLR"/>
    <property type="match status" value="1"/>
</dbReference>
<dbReference type="InterPro" id="IPR013196">
    <property type="entry name" value="HTH_11"/>
</dbReference>
<evidence type="ECO:0000313" key="5">
    <source>
        <dbReference type="EMBL" id="SFM09784.1"/>
    </source>
</evidence>
<dbReference type="PANTHER" id="PTHR30185">
    <property type="entry name" value="CRYPTIC BETA-GLUCOSIDE BGL OPERON ANTITERMINATOR"/>
    <property type="match status" value="1"/>
</dbReference>
<keyword evidence="1" id="KW-0805">Transcription regulation</keyword>
<evidence type="ECO:0000256" key="2">
    <source>
        <dbReference type="ARBA" id="ARBA00023163"/>
    </source>
</evidence>
<keyword evidence="6" id="KW-1185">Reference proteome</keyword>
<dbReference type="InterPro" id="IPR007737">
    <property type="entry name" value="Mga_HTH"/>
</dbReference>
<accession>A0A1I4N2H9</accession>
<dbReference type="Pfam" id="PF05043">
    <property type="entry name" value="Mga"/>
    <property type="match status" value="1"/>
</dbReference>
<dbReference type="AlphaFoldDB" id="A0A1I4N2H9"/>
<dbReference type="OrthoDB" id="3175596at2"/>
<dbReference type="InterPro" id="IPR050661">
    <property type="entry name" value="BglG_antiterminators"/>
</dbReference>
<dbReference type="SUPFAM" id="SSF46785">
    <property type="entry name" value="Winged helix' DNA-binding domain"/>
    <property type="match status" value="1"/>
</dbReference>
<dbReference type="Proteomes" id="UP000199006">
    <property type="component" value="Unassembled WGS sequence"/>
</dbReference>
<dbReference type="Pfam" id="PF08279">
    <property type="entry name" value="HTH_11"/>
    <property type="match status" value="1"/>
</dbReference>
<feature type="domain" description="Mga helix-turn-helix" evidence="3">
    <location>
        <begin position="82"/>
        <end position="160"/>
    </location>
</feature>
<feature type="domain" description="Helix-turn-helix type 11" evidence="4">
    <location>
        <begin position="6"/>
        <end position="64"/>
    </location>
</feature>
<dbReference type="EMBL" id="FOTI01000066">
    <property type="protein sequence ID" value="SFM09784.1"/>
    <property type="molecule type" value="Genomic_DNA"/>
</dbReference>
<evidence type="ECO:0000259" key="4">
    <source>
        <dbReference type="Pfam" id="PF08279"/>
    </source>
</evidence>
<organism evidence="5 6">
    <name type="scientific">Halanaerobium salsuginis</name>
    <dbReference type="NCBI Taxonomy" id="29563"/>
    <lineage>
        <taxon>Bacteria</taxon>
        <taxon>Bacillati</taxon>
        <taxon>Bacillota</taxon>
        <taxon>Clostridia</taxon>
        <taxon>Halanaerobiales</taxon>
        <taxon>Halanaerobiaceae</taxon>
        <taxon>Halanaerobium</taxon>
    </lineage>
</organism>
<reference evidence="5 6" key="1">
    <citation type="submission" date="2016-10" db="EMBL/GenBank/DDBJ databases">
        <authorList>
            <person name="de Groot N.N."/>
        </authorList>
    </citation>
    <scope>NUCLEOTIDE SEQUENCE [LARGE SCALE GENOMIC DNA]</scope>
    <source>
        <strain evidence="5 6">ATCC 51327</strain>
    </source>
</reference>
<dbReference type="RefSeq" id="WP_089862774.1">
    <property type="nucleotide sequence ID" value="NZ_FOTI01000066.1"/>
</dbReference>
<protein>
    <submittedName>
        <fullName evidence="5">HTH domain-containing protein</fullName>
    </submittedName>
</protein>
<keyword evidence="2" id="KW-0804">Transcription</keyword>
<dbReference type="STRING" id="29563.SAMN02983006_02796"/>
<evidence type="ECO:0000259" key="3">
    <source>
        <dbReference type="Pfam" id="PF05043"/>
    </source>
</evidence>
<evidence type="ECO:0000313" key="6">
    <source>
        <dbReference type="Proteomes" id="UP000199006"/>
    </source>
</evidence>
<dbReference type="InterPro" id="IPR036390">
    <property type="entry name" value="WH_DNA-bd_sf"/>
</dbReference>
<sequence>MKISSRTKKIINILLNKDDYITINSIASWVGVSSRTIIRNLAEVENWLAENNYNLEKKKGTGIRLKISLQEKINVNKLLEGENINRHYLPEERKLIILTELLSSQIPAKLYTFTRLTNVSETTIAHDLDELEQWLKNYNLEIIRKPGLGVYLAGKERNIRKASIDLLYENFALEDILKIIQDRYLSQNRALIRKNIAKEKGSLTNVVKSK</sequence>
<dbReference type="Gene3D" id="1.10.10.10">
    <property type="entry name" value="Winged helix-like DNA-binding domain superfamily/Winged helix DNA-binding domain"/>
    <property type="match status" value="1"/>
</dbReference>